<accession>A0A940PD18</accession>
<dbReference type="InterPro" id="IPR000120">
    <property type="entry name" value="Amidase"/>
</dbReference>
<dbReference type="PANTHER" id="PTHR11895:SF176">
    <property type="entry name" value="AMIDASE AMID-RELATED"/>
    <property type="match status" value="1"/>
</dbReference>
<dbReference type="SUPFAM" id="SSF75304">
    <property type="entry name" value="Amidase signature (AS) enzymes"/>
    <property type="match status" value="1"/>
</dbReference>
<protein>
    <submittedName>
        <fullName evidence="2">Amidase</fullName>
    </submittedName>
</protein>
<dbReference type="Gene3D" id="3.90.1300.10">
    <property type="entry name" value="Amidase signature (AS) domain"/>
    <property type="match status" value="1"/>
</dbReference>
<dbReference type="InterPro" id="IPR023631">
    <property type="entry name" value="Amidase_dom"/>
</dbReference>
<reference evidence="2" key="1">
    <citation type="submission" date="2020-12" db="EMBL/GenBank/DDBJ databases">
        <title>Vagococcus allomyrinae sp. nov. and Enterococcus lavae sp. nov., isolated from the larvae of Allomyrina dichotoma.</title>
        <authorList>
            <person name="Lee S.D."/>
        </authorList>
    </citation>
    <scope>NUCLEOTIDE SEQUENCE</scope>
    <source>
        <strain evidence="2">BWB3-3</strain>
    </source>
</reference>
<dbReference type="EMBL" id="JAEEGA010000011">
    <property type="protein sequence ID" value="MBP1042565.1"/>
    <property type="molecule type" value="Genomic_DNA"/>
</dbReference>
<keyword evidence="3" id="KW-1185">Reference proteome</keyword>
<dbReference type="AlphaFoldDB" id="A0A940PD18"/>
<feature type="domain" description="Amidase" evidence="1">
    <location>
        <begin position="24"/>
        <end position="425"/>
    </location>
</feature>
<dbReference type="Proteomes" id="UP000674938">
    <property type="component" value="Unassembled WGS sequence"/>
</dbReference>
<proteinExistence type="predicted"/>
<dbReference type="GO" id="GO:0003824">
    <property type="term" value="F:catalytic activity"/>
    <property type="evidence" value="ECO:0007669"/>
    <property type="project" value="InterPro"/>
</dbReference>
<dbReference type="PANTHER" id="PTHR11895">
    <property type="entry name" value="TRANSAMIDASE"/>
    <property type="match status" value="1"/>
</dbReference>
<comment type="caution">
    <text evidence="2">The sequence shown here is derived from an EMBL/GenBank/DDBJ whole genome shotgun (WGS) entry which is preliminary data.</text>
</comment>
<organism evidence="2 3">
    <name type="scientific">Vagococcus allomyrinae</name>
    <dbReference type="NCBI Taxonomy" id="2794353"/>
    <lineage>
        <taxon>Bacteria</taxon>
        <taxon>Bacillati</taxon>
        <taxon>Bacillota</taxon>
        <taxon>Bacilli</taxon>
        <taxon>Lactobacillales</taxon>
        <taxon>Enterococcaceae</taxon>
        <taxon>Vagococcus</taxon>
    </lineage>
</organism>
<dbReference type="Pfam" id="PF01425">
    <property type="entry name" value="Amidase"/>
    <property type="match status" value="1"/>
</dbReference>
<dbReference type="RefSeq" id="WP_209529862.1">
    <property type="nucleotide sequence ID" value="NZ_JAEEGA010000011.1"/>
</dbReference>
<gene>
    <name evidence="2" type="ORF">I6N95_16230</name>
</gene>
<name>A0A940PD18_9ENTE</name>
<sequence>MIAEELTIAKVVAKLQKKELSVRELTEFFIQRQAKLEPKIKAWAYVQPVATLLARAAEIDQKGLVKGATLTGIPYGVKDIIYTKGIPTEAGSKTLNGFIPTRDATVIEQLTTAGALLFGKTTTAEFASGGGAPATCNPWNNEHTPGGSSSGSAAAVSSGMALFAIGTQTSGSVIRPAAYTGVTALKPTYGQLSKSGIIPASWSIDTVGIFTRTVEDVTLVYNQLVGQDSRDDTTISARKQKLSLGENSYHLAVVTDDYFQGSPEVMQAFEAAIRLLAKCGFTIGTAQMPKLFAAANEAHGIVVDSETAAYHRDYPQQKELYSPELRADIEAGLAYTATDYLQAQALRWDYQQQLFELLQAVDVLVTPATPTTAPQGLKTTGSPRFNKPFSNGGVPVLTMPIGFSQKTGLPIGIQLIANRFSEQKLIDIGRAFQQVSDVHRQLPIIR</sequence>
<dbReference type="InterPro" id="IPR036928">
    <property type="entry name" value="AS_sf"/>
</dbReference>
<evidence type="ECO:0000313" key="3">
    <source>
        <dbReference type="Proteomes" id="UP000674938"/>
    </source>
</evidence>
<evidence type="ECO:0000313" key="2">
    <source>
        <dbReference type="EMBL" id="MBP1042565.1"/>
    </source>
</evidence>
<evidence type="ECO:0000259" key="1">
    <source>
        <dbReference type="Pfam" id="PF01425"/>
    </source>
</evidence>